<feature type="domain" description="tRNA/rRNA methyltransferase SpoU type" evidence="4">
    <location>
        <begin position="312"/>
        <end position="389"/>
    </location>
</feature>
<organism evidence="5">
    <name type="scientific">Hirondellea gigas</name>
    <dbReference type="NCBI Taxonomy" id="1518452"/>
    <lineage>
        <taxon>Eukaryota</taxon>
        <taxon>Metazoa</taxon>
        <taxon>Ecdysozoa</taxon>
        <taxon>Arthropoda</taxon>
        <taxon>Crustacea</taxon>
        <taxon>Multicrustacea</taxon>
        <taxon>Malacostraca</taxon>
        <taxon>Eumalacostraca</taxon>
        <taxon>Peracarida</taxon>
        <taxon>Amphipoda</taxon>
        <taxon>Amphilochidea</taxon>
        <taxon>Lysianassida</taxon>
        <taxon>Lysianassidira</taxon>
        <taxon>Lysianassoidea</taxon>
        <taxon>Lysianassidae</taxon>
        <taxon>Hirondellea</taxon>
    </lineage>
</organism>
<accession>A0A2P2I059</accession>
<evidence type="ECO:0000313" key="6">
    <source>
        <dbReference type="EMBL" id="LAC21090.1"/>
    </source>
</evidence>
<dbReference type="InterPro" id="IPR029026">
    <property type="entry name" value="tRNA_m1G_MTases_N"/>
</dbReference>
<dbReference type="EMBL" id="IACT01001762">
    <property type="protein sequence ID" value="LAC21090.1"/>
    <property type="molecule type" value="mRNA"/>
</dbReference>
<evidence type="ECO:0000259" key="4">
    <source>
        <dbReference type="Pfam" id="PF00588"/>
    </source>
</evidence>
<protein>
    <submittedName>
        <fullName evidence="5 6">rRNA methyltransferase 3</fullName>
    </submittedName>
</protein>
<evidence type="ECO:0000313" key="5">
    <source>
        <dbReference type="EMBL" id="LAB67266.1"/>
    </source>
</evidence>
<dbReference type="SUPFAM" id="SSF55315">
    <property type="entry name" value="L30e-like"/>
    <property type="match status" value="1"/>
</dbReference>
<dbReference type="Gene3D" id="3.30.1330.30">
    <property type="match status" value="1"/>
</dbReference>
<reference evidence="5" key="2">
    <citation type="journal article" date="2018" name="Biosci. Biotechnol. Biochem.">
        <title>Polysaccharide hydrolase of the hadal zone amphipods Hirondellea gigas.</title>
        <authorList>
            <person name="Kobayashi H."/>
            <person name="Nagahama T."/>
            <person name="Arai W."/>
            <person name="Sasagawa Y."/>
            <person name="Umeda M."/>
            <person name="Hayashi T."/>
            <person name="Nikaido I."/>
            <person name="Watanabe H."/>
            <person name="Oguri K."/>
            <person name="Kitazato H."/>
            <person name="Fujioka K."/>
            <person name="Kido Y."/>
            <person name="Takami H."/>
        </authorList>
    </citation>
    <scope>NUCLEOTIDE SEQUENCE</scope>
    <source>
        <tissue evidence="5">Whole body</tissue>
    </source>
</reference>
<reference evidence="6" key="1">
    <citation type="submission" date="2017-11" db="EMBL/GenBank/DDBJ databases">
        <title>The sensing device of the deep-sea amphipod.</title>
        <authorList>
            <person name="Kobayashi H."/>
            <person name="Nagahama T."/>
            <person name="Arai W."/>
            <person name="Sasagawa Y."/>
            <person name="Umeda M."/>
            <person name="Hayashi T."/>
            <person name="Nikaido I."/>
            <person name="Watanabe H."/>
            <person name="Oguri K."/>
            <person name="Kitazato H."/>
            <person name="Fujioka K."/>
            <person name="Kido Y."/>
            <person name="Takami H."/>
        </authorList>
    </citation>
    <scope>NUCLEOTIDE SEQUENCE</scope>
    <source>
        <tissue evidence="6">Whole body</tissue>
    </source>
</reference>
<dbReference type="GO" id="GO:0008173">
    <property type="term" value="F:RNA methyltransferase activity"/>
    <property type="evidence" value="ECO:0007669"/>
    <property type="project" value="InterPro"/>
</dbReference>
<name>A0A2P2I059_9CRUS</name>
<dbReference type="GO" id="GO:0006396">
    <property type="term" value="P:RNA processing"/>
    <property type="evidence" value="ECO:0007669"/>
    <property type="project" value="InterPro"/>
</dbReference>
<feature type="compositionally biased region" description="Polar residues" evidence="3">
    <location>
        <begin position="102"/>
        <end position="124"/>
    </location>
</feature>
<dbReference type="InterPro" id="IPR029028">
    <property type="entry name" value="Alpha/beta_knot_MTases"/>
</dbReference>
<keyword evidence="1 5" id="KW-0489">Methyltransferase</keyword>
<feature type="region of interest" description="Disordered" evidence="3">
    <location>
        <begin position="102"/>
        <end position="129"/>
    </location>
</feature>
<evidence type="ECO:0000256" key="1">
    <source>
        <dbReference type="ARBA" id="ARBA00022603"/>
    </source>
</evidence>
<dbReference type="Pfam" id="PF00588">
    <property type="entry name" value="SpoU_methylase"/>
    <property type="match status" value="1"/>
</dbReference>
<feature type="compositionally biased region" description="Basic and acidic residues" evidence="3">
    <location>
        <begin position="429"/>
        <end position="438"/>
    </location>
</feature>
<dbReference type="SUPFAM" id="SSF75217">
    <property type="entry name" value="alpha/beta knot"/>
    <property type="match status" value="2"/>
</dbReference>
<dbReference type="PANTHER" id="PTHR43191:SF2">
    <property type="entry name" value="RRNA METHYLTRANSFERASE 3, MITOCHONDRIAL"/>
    <property type="match status" value="1"/>
</dbReference>
<dbReference type="PANTHER" id="PTHR43191">
    <property type="entry name" value="RRNA METHYLTRANSFERASE 3"/>
    <property type="match status" value="1"/>
</dbReference>
<dbReference type="EMBL" id="IACF01001573">
    <property type="protein sequence ID" value="LAB67266.1"/>
    <property type="molecule type" value="mRNA"/>
</dbReference>
<dbReference type="InterPro" id="IPR029064">
    <property type="entry name" value="Ribosomal_eL30-like_sf"/>
</dbReference>
<dbReference type="InterPro" id="IPR051259">
    <property type="entry name" value="rRNA_Methyltransferase"/>
</dbReference>
<proteinExistence type="evidence at transcript level"/>
<evidence type="ECO:0000256" key="3">
    <source>
        <dbReference type="SAM" id="MobiDB-lite"/>
    </source>
</evidence>
<dbReference type="InterPro" id="IPR001537">
    <property type="entry name" value="SpoU_MeTrfase"/>
</dbReference>
<dbReference type="AlphaFoldDB" id="A0A2P2I059"/>
<feature type="region of interest" description="Disordered" evidence="3">
    <location>
        <begin position="419"/>
        <end position="447"/>
    </location>
</feature>
<dbReference type="Gene3D" id="3.40.1280.10">
    <property type="match status" value="1"/>
</dbReference>
<evidence type="ECO:0000256" key="2">
    <source>
        <dbReference type="ARBA" id="ARBA00022679"/>
    </source>
</evidence>
<sequence>MVIYRCLKLSSTLWLGKPLLRITTTSSYSSSVAAALHQQECSSRVYSSQQCRGYRKFSRIPIEVRPAKQDAGKILLGDYVDKTSVLENKEVMEETRRIARLTQQASNTASSKSSNFTNATQNQYSEEDELEGIHEELDVKEKKHKNKGGNQQKELQVKKNYAAEYRPGVKAALNSLNPEFFEKAPLVYRQLLQKCHSSKLRDEHDLVMMEGSKLIREVLASGIAPEAVYFSRKKSLLQMMPEHMDLQEKVERLRSYKLFRMSYRKLSAWSSVVKAQGLIGVFKLSAVSCAPRLKMLPASEEDSALARMMSRVSVVLDSVQEPGNVGAIIRTAAAVGATNIALMKGCCDPWEGKALRAGCGGHFSMNITRDVSWNAVYNAVPQYPTVFVADICNSDREPLKPDTEDYNFLDDDDDIADNFDGRRRRNRNSRREQNRNDDDGSEEENNIDGILYEVGEDGKELMFDNSFNDEELLRKYEDVKLPTNNFNDIDFYPLSKVSENRDIVLVIGGETGLSNCAKKFAEDNIGKQVSIPLHNGIDSLNTSVASGVILYQIWNQAQQFVRARINAERDISKDSA</sequence>
<keyword evidence="2 5" id="KW-0808">Transferase</keyword>
<dbReference type="GO" id="GO:0003723">
    <property type="term" value="F:RNA binding"/>
    <property type="evidence" value="ECO:0007669"/>
    <property type="project" value="InterPro"/>
</dbReference>
<dbReference type="GO" id="GO:0032259">
    <property type="term" value="P:methylation"/>
    <property type="evidence" value="ECO:0007669"/>
    <property type="project" value="UniProtKB-KW"/>
</dbReference>